<sequence length="314" mass="35141">MTALTTAPREFALAPPRTRRRGAAWLKRLPLMPAMVFTVVVTQIPFLLTLWYSFQKYNLNYPNRARQFPTVANYRAVFADPIFRTAALNTLEFTAVPVICSILLGLGIAILLNRRVFGRGLLRTLIISPFLVMSAAAALIWKYSILDTTFGVLNYVLRPFGVHDVNWIGVHSQLTIMTFLTWQWTPFMVLLILAGLQSQNEEILEAARVDGAGPWRIFRALTLPHLRMYLELGVLLGSIYIVQAFDSIYLITQGGPATDTTNLPYYIYQVAFQAYDIGRASAMSVVVVVATILIATLALRTISSIFSDETLSRG</sequence>
<gene>
    <name evidence="9" type="ORF">KDK95_13475</name>
</gene>
<keyword evidence="10" id="KW-1185">Reference proteome</keyword>
<dbReference type="PANTHER" id="PTHR43005:SF2">
    <property type="entry name" value="INTEGRAL MEMBRANE SUGAR TRANSPORT PROTEIN"/>
    <property type="match status" value="1"/>
</dbReference>
<dbReference type="Gene3D" id="1.10.3720.10">
    <property type="entry name" value="MetI-like"/>
    <property type="match status" value="1"/>
</dbReference>
<feature type="transmembrane region" description="Helical" evidence="7">
    <location>
        <begin position="124"/>
        <end position="145"/>
    </location>
</feature>
<keyword evidence="6 7" id="KW-0472">Membrane</keyword>
<evidence type="ECO:0000256" key="5">
    <source>
        <dbReference type="ARBA" id="ARBA00022989"/>
    </source>
</evidence>
<dbReference type="EMBL" id="JAGSOH010000032">
    <property type="protein sequence ID" value="MBR7827322.1"/>
    <property type="molecule type" value="Genomic_DNA"/>
</dbReference>
<dbReference type="SUPFAM" id="SSF161098">
    <property type="entry name" value="MetI-like"/>
    <property type="match status" value="1"/>
</dbReference>
<keyword evidence="5 7" id="KW-1133">Transmembrane helix</keyword>
<feature type="transmembrane region" description="Helical" evidence="7">
    <location>
        <begin position="229"/>
        <end position="251"/>
    </location>
</feature>
<feature type="domain" description="ABC transmembrane type-1" evidence="8">
    <location>
        <begin position="87"/>
        <end position="298"/>
    </location>
</feature>
<reference evidence="9" key="1">
    <citation type="submission" date="2021-04" db="EMBL/GenBank/DDBJ databases">
        <title>Genome based classification of Actinospica acidithermotolerans sp. nov., an actinobacterium isolated from an Indonesian hot spring.</title>
        <authorList>
            <person name="Kusuma A.B."/>
            <person name="Putra K.E."/>
            <person name="Nafisah S."/>
            <person name="Loh J."/>
            <person name="Nouioui I."/>
            <person name="Goodfellow M."/>
        </authorList>
    </citation>
    <scope>NUCLEOTIDE SEQUENCE</scope>
    <source>
        <strain evidence="9">MGRD01-02</strain>
    </source>
</reference>
<keyword evidence="3" id="KW-1003">Cell membrane</keyword>
<feature type="transmembrane region" description="Helical" evidence="7">
    <location>
        <begin position="93"/>
        <end position="112"/>
    </location>
</feature>
<dbReference type="GO" id="GO:0055085">
    <property type="term" value="P:transmembrane transport"/>
    <property type="evidence" value="ECO:0007669"/>
    <property type="project" value="InterPro"/>
</dbReference>
<dbReference type="Pfam" id="PF00528">
    <property type="entry name" value="BPD_transp_1"/>
    <property type="match status" value="1"/>
</dbReference>
<evidence type="ECO:0000256" key="2">
    <source>
        <dbReference type="ARBA" id="ARBA00022448"/>
    </source>
</evidence>
<dbReference type="InterPro" id="IPR035906">
    <property type="entry name" value="MetI-like_sf"/>
</dbReference>
<dbReference type="GO" id="GO:0005886">
    <property type="term" value="C:plasma membrane"/>
    <property type="evidence" value="ECO:0007669"/>
    <property type="project" value="UniProtKB-SubCell"/>
</dbReference>
<accession>A0A941IJ00</accession>
<dbReference type="Proteomes" id="UP000676325">
    <property type="component" value="Unassembled WGS sequence"/>
</dbReference>
<keyword evidence="4 7" id="KW-0812">Transmembrane</keyword>
<feature type="transmembrane region" description="Helical" evidence="7">
    <location>
        <begin position="280"/>
        <end position="299"/>
    </location>
</feature>
<feature type="transmembrane region" description="Helical" evidence="7">
    <location>
        <begin position="29"/>
        <end position="54"/>
    </location>
</feature>
<name>A0A941IJ00_9ACTN</name>
<evidence type="ECO:0000256" key="1">
    <source>
        <dbReference type="ARBA" id="ARBA00004651"/>
    </source>
</evidence>
<protein>
    <submittedName>
        <fullName evidence="9">Sugar ABC transporter permease</fullName>
    </submittedName>
</protein>
<comment type="similarity">
    <text evidence="7">Belongs to the binding-protein-dependent transport system permease family.</text>
</comment>
<comment type="caution">
    <text evidence="9">The sequence shown here is derived from an EMBL/GenBank/DDBJ whole genome shotgun (WGS) entry which is preliminary data.</text>
</comment>
<comment type="subcellular location">
    <subcellularLocation>
        <location evidence="1 7">Cell membrane</location>
        <topology evidence="1 7">Multi-pass membrane protein</topology>
    </subcellularLocation>
</comment>
<evidence type="ECO:0000259" key="8">
    <source>
        <dbReference type="PROSITE" id="PS50928"/>
    </source>
</evidence>
<keyword evidence="2 7" id="KW-0813">Transport</keyword>
<evidence type="ECO:0000313" key="10">
    <source>
        <dbReference type="Proteomes" id="UP000676325"/>
    </source>
</evidence>
<dbReference type="AlphaFoldDB" id="A0A941IJ00"/>
<evidence type="ECO:0000256" key="3">
    <source>
        <dbReference type="ARBA" id="ARBA00022475"/>
    </source>
</evidence>
<dbReference type="InterPro" id="IPR000515">
    <property type="entry name" value="MetI-like"/>
</dbReference>
<proteinExistence type="inferred from homology"/>
<evidence type="ECO:0000313" key="9">
    <source>
        <dbReference type="EMBL" id="MBR7827322.1"/>
    </source>
</evidence>
<evidence type="ECO:0000256" key="7">
    <source>
        <dbReference type="RuleBase" id="RU363032"/>
    </source>
</evidence>
<dbReference type="RefSeq" id="WP_212518467.1">
    <property type="nucleotide sequence ID" value="NZ_JAGSOH010000032.1"/>
</dbReference>
<evidence type="ECO:0000256" key="4">
    <source>
        <dbReference type="ARBA" id="ARBA00022692"/>
    </source>
</evidence>
<dbReference type="CDD" id="cd06261">
    <property type="entry name" value="TM_PBP2"/>
    <property type="match status" value="1"/>
</dbReference>
<dbReference type="PROSITE" id="PS50928">
    <property type="entry name" value="ABC_TM1"/>
    <property type="match status" value="1"/>
</dbReference>
<dbReference type="PANTHER" id="PTHR43005">
    <property type="entry name" value="BLR7065 PROTEIN"/>
    <property type="match status" value="1"/>
</dbReference>
<organism evidence="9 10">
    <name type="scientific">Actinospica acidithermotolerans</name>
    <dbReference type="NCBI Taxonomy" id="2828514"/>
    <lineage>
        <taxon>Bacteria</taxon>
        <taxon>Bacillati</taxon>
        <taxon>Actinomycetota</taxon>
        <taxon>Actinomycetes</taxon>
        <taxon>Catenulisporales</taxon>
        <taxon>Actinospicaceae</taxon>
        <taxon>Actinospica</taxon>
    </lineage>
</organism>
<evidence type="ECO:0000256" key="6">
    <source>
        <dbReference type="ARBA" id="ARBA00023136"/>
    </source>
</evidence>
<feature type="transmembrane region" description="Helical" evidence="7">
    <location>
        <begin position="174"/>
        <end position="196"/>
    </location>
</feature>